<dbReference type="KEGG" id="csur:N24_2298"/>
<evidence type="ECO:0000313" key="4">
    <source>
        <dbReference type="EMBL" id="BAU96560.1"/>
    </source>
</evidence>
<dbReference type="SMART" id="SM00880">
    <property type="entry name" value="CHAD"/>
    <property type="match status" value="1"/>
</dbReference>
<dbReference type="Gene3D" id="2.40.320.10">
    <property type="entry name" value="Hypothetical Protein Pfu-838710-001"/>
    <property type="match status" value="1"/>
</dbReference>
<dbReference type="SMART" id="SM01118">
    <property type="entry name" value="CYTH"/>
    <property type="match status" value="1"/>
</dbReference>
<evidence type="ECO:0000313" key="5">
    <source>
        <dbReference type="Proteomes" id="UP000218244"/>
    </source>
</evidence>
<dbReference type="Proteomes" id="UP000218244">
    <property type="component" value="Chromosome"/>
</dbReference>
<dbReference type="InterPro" id="IPR038186">
    <property type="entry name" value="CHAD_dom_sf"/>
</dbReference>
<organism evidence="4 5">
    <name type="scientific">Corynebacterium suranareeae</name>
    <dbReference type="NCBI Taxonomy" id="2506452"/>
    <lineage>
        <taxon>Bacteria</taxon>
        <taxon>Bacillati</taxon>
        <taxon>Actinomycetota</taxon>
        <taxon>Actinomycetes</taxon>
        <taxon>Mycobacteriales</taxon>
        <taxon>Corynebacteriaceae</taxon>
        <taxon>Corynebacterium</taxon>
    </lineage>
</organism>
<dbReference type="RefSeq" id="WP_096457187.1">
    <property type="nucleotide sequence ID" value="NZ_AP017369.1"/>
</dbReference>
<gene>
    <name evidence="4" type="ORF">N24_2298</name>
</gene>
<dbReference type="PANTHER" id="PTHR39339:SF1">
    <property type="entry name" value="CHAD DOMAIN-CONTAINING PROTEIN"/>
    <property type="match status" value="1"/>
</dbReference>
<dbReference type="PROSITE" id="PS51707">
    <property type="entry name" value="CYTH"/>
    <property type="match status" value="1"/>
</dbReference>
<protein>
    <submittedName>
        <fullName evidence="4">Adenylate cyclase</fullName>
    </submittedName>
</protein>
<dbReference type="Gene3D" id="1.40.20.10">
    <property type="entry name" value="CHAD domain"/>
    <property type="match status" value="1"/>
</dbReference>
<evidence type="ECO:0000259" key="2">
    <source>
        <dbReference type="PROSITE" id="PS51707"/>
    </source>
</evidence>
<dbReference type="InterPro" id="IPR007899">
    <property type="entry name" value="CHAD_dom"/>
</dbReference>
<proteinExistence type="predicted"/>
<feature type="domain" description="CHAD" evidence="3">
    <location>
        <begin position="222"/>
        <end position="562"/>
    </location>
</feature>
<dbReference type="SUPFAM" id="SSF55154">
    <property type="entry name" value="CYTH-like phosphatases"/>
    <property type="match status" value="1"/>
</dbReference>
<dbReference type="PANTHER" id="PTHR39339">
    <property type="entry name" value="SLR1444 PROTEIN"/>
    <property type="match status" value="1"/>
</dbReference>
<reference evidence="4 5" key="1">
    <citation type="submission" date="2016-02" db="EMBL/GenBank/DDBJ databases">
        <title>Corynebacterium glutamicum N24 whole genome sequencing project.</title>
        <authorList>
            <person name="Matsutani M."/>
            <person name="Nangtapong N."/>
            <person name="Yakushi T."/>
            <person name="Matsushita K."/>
        </authorList>
    </citation>
    <scope>NUCLEOTIDE SEQUENCE [LARGE SCALE GENOMIC DNA]</scope>
    <source>
        <strain evidence="4 5">N24</strain>
    </source>
</reference>
<feature type="region of interest" description="Disordered" evidence="1">
    <location>
        <begin position="375"/>
        <end position="415"/>
    </location>
</feature>
<dbReference type="InterPro" id="IPR023577">
    <property type="entry name" value="CYTH_domain"/>
</dbReference>
<sequence>MQQHLEVETKFSVSDSTQIPQLDAIAGVDHIDRTEIHHLSAVYFDTADLRLTRAKITLRRRTGGVDAGWHIKFPGKIGRREVQAPLDGQGATETTPPQELLGHIRALIQGRALTPIAQVDNERHMFYLADANNSIIAEFCDDHVSTISHLPGGVRKQWREWEFELSDGHLEEEVVSELLHSAQAVLTSAGAFVSNSPSKLVSALDDSVNNVPAPPEMAQLDKSDPARGVLKAIATNAAKITEYDPRVRADEYDSVHQMRVATRELRSHLQTFEGVLGGDNYRLLEKELKVLANILGRARDAEVVEERLSALIDTEIGDSIDQDTKAELLEDLSAEYRREHSRVVRALDNDRYTDLLQALEDLLVNPPLITEADQSQLEDASEASEITEPTGTDTEELDKEYSPGSHGSHAPEAGVENLNRPKKIDATSVLLHHLDKAHTKLIRSEKKARSQWDDQSVALETREENFHNMRKAAKRLRYSAEAVGKATNVDTKKLYKACSRLQTILGDYQDAITSRDELLRRAQIARRQGRDTFGYGVLYQHEQALSREYLSGYREAFKAVEKAYEKMIKDTKKRSKKNK</sequence>
<dbReference type="InterPro" id="IPR033469">
    <property type="entry name" value="CYTH-like_dom_sf"/>
</dbReference>
<dbReference type="PROSITE" id="PS51708">
    <property type="entry name" value="CHAD"/>
    <property type="match status" value="1"/>
</dbReference>
<evidence type="ECO:0000259" key="3">
    <source>
        <dbReference type="PROSITE" id="PS51708"/>
    </source>
</evidence>
<evidence type="ECO:0000256" key="1">
    <source>
        <dbReference type="SAM" id="MobiDB-lite"/>
    </source>
</evidence>
<keyword evidence="5" id="KW-1185">Reference proteome</keyword>
<dbReference type="EMBL" id="AP017369">
    <property type="protein sequence ID" value="BAU96560.1"/>
    <property type="molecule type" value="Genomic_DNA"/>
</dbReference>
<dbReference type="AlphaFoldDB" id="A0A160PV63"/>
<accession>A0A160PV63</accession>
<feature type="domain" description="CYTH" evidence="2">
    <location>
        <begin position="4"/>
        <end position="203"/>
    </location>
</feature>
<dbReference type="Pfam" id="PF01928">
    <property type="entry name" value="CYTH"/>
    <property type="match status" value="1"/>
</dbReference>
<dbReference type="CDD" id="cd07374">
    <property type="entry name" value="CYTH-like_Pase"/>
    <property type="match status" value="1"/>
</dbReference>
<dbReference type="Pfam" id="PF05235">
    <property type="entry name" value="CHAD"/>
    <property type="match status" value="1"/>
</dbReference>
<name>A0A160PV63_9CORY</name>